<evidence type="ECO:0000256" key="3">
    <source>
        <dbReference type="ARBA" id="ARBA00022737"/>
    </source>
</evidence>
<feature type="region of interest" description="Disordered" evidence="6">
    <location>
        <begin position="83"/>
        <end position="111"/>
    </location>
</feature>
<evidence type="ECO:0000313" key="7">
    <source>
        <dbReference type="EMBL" id="OUS45401.1"/>
    </source>
</evidence>
<sequence length="303" mass="33331">MIPRRAMLRRVRQLLIACACACAVVMFEETARWRPGAWASGARAALALCGIGIAATTVAMRYVDRVNGVHNFSGGANGRSSAFGSTGGADAEAGGSNGTRATWNGSSWTSRSGSFGNNASVGAANETNVDKVQGTGAFGYGGYQDEVDYDDARARGERERAEQERWARWEAEDEERENRRASSRAEKKVEDRAKKEKSRAKRWARYDEQWELLESAASSGEPLRYDDVPWPPKMKELLDRESGGENASDRDRKLAYHRCVKRWHPDKFLSKFRARIELGGDADKIAERVGAVAKALTLAYGAA</sequence>
<protein>
    <recommendedName>
        <fullName evidence="8">J domain-containing protein</fullName>
    </recommendedName>
</protein>
<dbReference type="PANTHER" id="PTHR15263:SF1">
    <property type="entry name" value="NF-KAPPA-B INHIBITOR-LIKE PROTEIN 1"/>
    <property type="match status" value="1"/>
</dbReference>
<dbReference type="SUPFAM" id="SSF46565">
    <property type="entry name" value="Chaperone J-domain"/>
    <property type="match status" value="1"/>
</dbReference>
<dbReference type="EMBL" id="KZ155790">
    <property type="protein sequence ID" value="OUS45401.1"/>
    <property type="molecule type" value="Genomic_DNA"/>
</dbReference>
<keyword evidence="3" id="KW-0677">Repeat</keyword>
<evidence type="ECO:0000256" key="5">
    <source>
        <dbReference type="ARBA" id="ARBA00023242"/>
    </source>
</evidence>
<evidence type="ECO:0000256" key="6">
    <source>
        <dbReference type="SAM" id="MobiDB-lite"/>
    </source>
</evidence>
<keyword evidence="5" id="KW-0539">Nucleus</keyword>
<keyword evidence="4" id="KW-0040">ANK repeat</keyword>
<feature type="compositionally biased region" description="Polar residues" evidence="6">
    <location>
        <begin position="98"/>
        <end position="111"/>
    </location>
</feature>
<name>A0A1Y5I7I9_OSTTA</name>
<evidence type="ECO:0000256" key="1">
    <source>
        <dbReference type="ARBA" id="ARBA00004123"/>
    </source>
</evidence>
<accession>A0A1Y5I7I9</accession>
<dbReference type="GO" id="GO:0005634">
    <property type="term" value="C:nucleus"/>
    <property type="evidence" value="ECO:0007669"/>
    <property type="project" value="UniProtKB-SubCell"/>
</dbReference>
<evidence type="ECO:0000256" key="2">
    <source>
        <dbReference type="ARBA" id="ARBA00022553"/>
    </source>
</evidence>
<dbReference type="Proteomes" id="UP000195557">
    <property type="component" value="Unassembled WGS sequence"/>
</dbReference>
<evidence type="ECO:0000256" key="4">
    <source>
        <dbReference type="ARBA" id="ARBA00023043"/>
    </source>
</evidence>
<reference evidence="7" key="1">
    <citation type="submission" date="2017-04" db="EMBL/GenBank/DDBJ databases">
        <title>Population genomics of picophytoplankton unveils novel chromosome hypervariability.</title>
        <authorList>
            <consortium name="DOE Joint Genome Institute"/>
            <person name="Blanc-Mathieu R."/>
            <person name="Krasovec M."/>
            <person name="Hebrard M."/>
            <person name="Yau S."/>
            <person name="Desgranges E."/>
            <person name="Martin J."/>
            <person name="Schackwitz W."/>
            <person name="Kuo A."/>
            <person name="Salin G."/>
            <person name="Donnadieu C."/>
            <person name="Desdevises Y."/>
            <person name="Sanchez-Ferandin S."/>
            <person name="Moreau H."/>
            <person name="Rivals E."/>
            <person name="Grigoriev I.V."/>
            <person name="Grimsley N."/>
            <person name="Eyre-Walker A."/>
            <person name="Piganeau G."/>
        </authorList>
    </citation>
    <scope>NUCLEOTIDE SEQUENCE [LARGE SCALE GENOMIC DNA]</scope>
    <source>
        <strain evidence="7">RCC 1115</strain>
    </source>
</reference>
<feature type="compositionally biased region" description="Basic and acidic residues" evidence="6">
    <location>
        <begin position="154"/>
        <end position="194"/>
    </location>
</feature>
<dbReference type="PANTHER" id="PTHR15263">
    <property type="entry name" value="I-KAPPA-B-LIKE PROTEIN IKBL"/>
    <property type="match status" value="1"/>
</dbReference>
<dbReference type="GO" id="GO:0043124">
    <property type="term" value="P:negative regulation of canonical NF-kappaB signal transduction"/>
    <property type="evidence" value="ECO:0007669"/>
    <property type="project" value="InterPro"/>
</dbReference>
<evidence type="ECO:0008006" key="8">
    <source>
        <dbReference type="Google" id="ProtNLM"/>
    </source>
</evidence>
<dbReference type="InterPro" id="IPR038753">
    <property type="entry name" value="NFKBIL1"/>
</dbReference>
<feature type="region of interest" description="Disordered" evidence="6">
    <location>
        <begin position="154"/>
        <end position="198"/>
    </location>
</feature>
<organism evidence="7">
    <name type="scientific">Ostreococcus tauri</name>
    <name type="common">Marine green alga</name>
    <dbReference type="NCBI Taxonomy" id="70448"/>
    <lineage>
        <taxon>Eukaryota</taxon>
        <taxon>Viridiplantae</taxon>
        <taxon>Chlorophyta</taxon>
        <taxon>Mamiellophyceae</taxon>
        <taxon>Mamiellales</taxon>
        <taxon>Bathycoccaceae</taxon>
        <taxon>Ostreococcus</taxon>
    </lineage>
</organism>
<proteinExistence type="predicted"/>
<keyword evidence="2" id="KW-0597">Phosphoprotein</keyword>
<dbReference type="AlphaFoldDB" id="A0A1Y5I7I9"/>
<dbReference type="InterPro" id="IPR036869">
    <property type="entry name" value="J_dom_sf"/>
</dbReference>
<comment type="subcellular location">
    <subcellularLocation>
        <location evidence="1">Nucleus</location>
    </subcellularLocation>
</comment>
<gene>
    <name evidence="7" type="ORF">BE221DRAFT_193087</name>
</gene>